<accession>A0ABQ2BMU8</accession>
<dbReference type="InterPro" id="IPR018490">
    <property type="entry name" value="cNMP-bd_dom_sf"/>
</dbReference>
<keyword evidence="2" id="KW-1185">Reference proteome</keyword>
<organism evidence="1 2">
    <name type="scientific">Pedobacter mendelii</name>
    <dbReference type="NCBI Taxonomy" id="1908240"/>
    <lineage>
        <taxon>Bacteria</taxon>
        <taxon>Pseudomonadati</taxon>
        <taxon>Bacteroidota</taxon>
        <taxon>Sphingobacteriia</taxon>
        <taxon>Sphingobacteriales</taxon>
        <taxon>Sphingobacteriaceae</taxon>
        <taxon>Pedobacter</taxon>
    </lineage>
</organism>
<dbReference type="RefSeq" id="WP_308785481.1">
    <property type="nucleotide sequence ID" value="NZ_BMDJ01000009.1"/>
</dbReference>
<sequence length="138" mass="15965">MVSSECAITIIKEKKLLNIFIEENNLIVDLNSFDNEIPSSSYVEAITDCKIIVFSKKDWTELSITIINWDDIVRKIISKAFLQKVERISQLLSQDAKTRYLKFLEIYPNITNRIPLAYIASYLGITQSPLSRVRKSIY</sequence>
<dbReference type="Proteomes" id="UP000645390">
    <property type="component" value="Unassembled WGS sequence"/>
</dbReference>
<dbReference type="InterPro" id="IPR014710">
    <property type="entry name" value="RmlC-like_jellyroll"/>
</dbReference>
<evidence type="ECO:0008006" key="3">
    <source>
        <dbReference type="Google" id="ProtNLM"/>
    </source>
</evidence>
<dbReference type="SUPFAM" id="SSF51206">
    <property type="entry name" value="cAMP-binding domain-like"/>
    <property type="match status" value="1"/>
</dbReference>
<evidence type="ECO:0000313" key="1">
    <source>
        <dbReference type="EMBL" id="GGI27905.1"/>
    </source>
</evidence>
<protein>
    <recommendedName>
        <fullName evidence="3">Crp/Fnr family transcriptional regulator</fullName>
    </recommendedName>
</protein>
<reference evidence="2" key="1">
    <citation type="journal article" date="2019" name="Int. J. Syst. Evol. Microbiol.">
        <title>The Global Catalogue of Microorganisms (GCM) 10K type strain sequencing project: providing services to taxonomists for standard genome sequencing and annotation.</title>
        <authorList>
            <consortium name="The Broad Institute Genomics Platform"/>
            <consortium name="The Broad Institute Genome Sequencing Center for Infectious Disease"/>
            <person name="Wu L."/>
            <person name="Ma J."/>
        </authorList>
    </citation>
    <scope>NUCLEOTIDE SEQUENCE [LARGE SCALE GENOMIC DNA]</scope>
    <source>
        <strain evidence="2">CCM 8939</strain>
    </source>
</reference>
<name>A0ABQ2BMU8_9SPHI</name>
<gene>
    <name evidence="1" type="ORF">GCM10008119_29990</name>
</gene>
<comment type="caution">
    <text evidence="1">The sequence shown here is derived from an EMBL/GenBank/DDBJ whole genome shotgun (WGS) entry which is preliminary data.</text>
</comment>
<dbReference type="EMBL" id="BMDJ01000009">
    <property type="protein sequence ID" value="GGI27905.1"/>
    <property type="molecule type" value="Genomic_DNA"/>
</dbReference>
<proteinExistence type="predicted"/>
<evidence type="ECO:0000313" key="2">
    <source>
        <dbReference type="Proteomes" id="UP000645390"/>
    </source>
</evidence>
<dbReference type="Gene3D" id="2.60.120.10">
    <property type="entry name" value="Jelly Rolls"/>
    <property type="match status" value="1"/>
</dbReference>